<dbReference type="AlphaFoldDB" id="A0A0E9PXF5"/>
<proteinExistence type="predicted"/>
<accession>A0A0E9PXF5</accession>
<sequence>MTVCLSGKNTTTCFSFLYWIGF</sequence>
<organism evidence="1">
    <name type="scientific">Anguilla anguilla</name>
    <name type="common">European freshwater eel</name>
    <name type="synonym">Muraena anguilla</name>
    <dbReference type="NCBI Taxonomy" id="7936"/>
    <lineage>
        <taxon>Eukaryota</taxon>
        <taxon>Metazoa</taxon>
        <taxon>Chordata</taxon>
        <taxon>Craniata</taxon>
        <taxon>Vertebrata</taxon>
        <taxon>Euteleostomi</taxon>
        <taxon>Actinopterygii</taxon>
        <taxon>Neopterygii</taxon>
        <taxon>Teleostei</taxon>
        <taxon>Anguilliformes</taxon>
        <taxon>Anguillidae</taxon>
        <taxon>Anguilla</taxon>
    </lineage>
</organism>
<dbReference type="EMBL" id="GBXM01099832">
    <property type="protein sequence ID" value="JAH08745.1"/>
    <property type="molecule type" value="Transcribed_RNA"/>
</dbReference>
<reference evidence="1" key="2">
    <citation type="journal article" date="2015" name="Fish Shellfish Immunol.">
        <title>Early steps in the European eel (Anguilla anguilla)-Vibrio vulnificus interaction in the gills: Role of the RtxA13 toxin.</title>
        <authorList>
            <person name="Callol A."/>
            <person name="Pajuelo D."/>
            <person name="Ebbesson L."/>
            <person name="Teles M."/>
            <person name="MacKenzie S."/>
            <person name="Amaro C."/>
        </authorList>
    </citation>
    <scope>NUCLEOTIDE SEQUENCE</scope>
</reference>
<name>A0A0E9PXF5_ANGAN</name>
<evidence type="ECO:0000313" key="1">
    <source>
        <dbReference type="EMBL" id="JAH08745.1"/>
    </source>
</evidence>
<reference evidence="1" key="1">
    <citation type="submission" date="2014-11" db="EMBL/GenBank/DDBJ databases">
        <authorList>
            <person name="Amaro Gonzalez C."/>
        </authorList>
    </citation>
    <scope>NUCLEOTIDE SEQUENCE</scope>
</reference>
<protein>
    <submittedName>
        <fullName evidence="1">Uncharacterized protein</fullName>
    </submittedName>
</protein>